<gene>
    <name evidence="2" type="ORF">V5799_016740</name>
</gene>
<dbReference type="EMBL" id="JARKHS020007187">
    <property type="protein sequence ID" value="KAK8781921.1"/>
    <property type="molecule type" value="Genomic_DNA"/>
</dbReference>
<feature type="compositionally biased region" description="Polar residues" evidence="1">
    <location>
        <begin position="1529"/>
        <end position="1554"/>
    </location>
</feature>
<evidence type="ECO:0000313" key="3">
    <source>
        <dbReference type="Proteomes" id="UP001321473"/>
    </source>
</evidence>
<feature type="region of interest" description="Disordered" evidence="1">
    <location>
        <begin position="1466"/>
        <end position="1509"/>
    </location>
</feature>
<organism evidence="2 3">
    <name type="scientific">Amblyomma americanum</name>
    <name type="common">Lone star tick</name>
    <dbReference type="NCBI Taxonomy" id="6943"/>
    <lineage>
        <taxon>Eukaryota</taxon>
        <taxon>Metazoa</taxon>
        <taxon>Ecdysozoa</taxon>
        <taxon>Arthropoda</taxon>
        <taxon>Chelicerata</taxon>
        <taxon>Arachnida</taxon>
        <taxon>Acari</taxon>
        <taxon>Parasitiformes</taxon>
        <taxon>Ixodida</taxon>
        <taxon>Ixodoidea</taxon>
        <taxon>Ixodidae</taxon>
        <taxon>Amblyomminae</taxon>
        <taxon>Amblyomma</taxon>
    </lineage>
</organism>
<reference evidence="2 3" key="1">
    <citation type="journal article" date="2023" name="Arcadia Sci">
        <title>De novo assembly of a long-read Amblyomma americanum tick genome.</title>
        <authorList>
            <person name="Chou S."/>
            <person name="Poskanzer K.E."/>
            <person name="Rollins M."/>
            <person name="Thuy-Boun P.S."/>
        </authorList>
    </citation>
    <scope>NUCLEOTIDE SEQUENCE [LARGE SCALE GENOMIC DNA]</scope>
    <source>
        <strain evidence="2">F_SG_1</strain>
        <tissue evidence="2">Salivary glands</tissue>
    </source>
</reference>
<proteinExistence type="predicted"/>
<name>A0AAQ4F4V9_AMBAM</name>
<sequence>MADPAKTENTTDTTLLRPLRRSSILKPNRPPFEDITLNVTLQTREPGEKRRLSKRVSFSDTHEIKLFNRDQSGELGSSAENVLANAKVPTPGAKTDDPASSNGDTVSVQARDHHDALEQSFYCNEDDAGNRETICPSQSTLIFMEDALSCLVFSGAGNVDAVDQNSSSACPNRTTVAAETMDLTCANASYVAGQLAADCAGAVDRNASSACLSKTGLADKTMDMTCANTSVLGPIPTDSADRNASIAGLNKTTLDHKTMDLTVASASPVLDQMTTDLARAAGSNSTSGWLNKTMVTDKTMDLTGVPASPVLDQMTTDRARAAGSNSTSGWLNKTMVTDKTMDLTGVPASPVLDHMTTDHARAAGSNSTSGWLNKTMLTDKTMDLTGVPASPVLDQMTTDRARAAGNNPTSRCLNKTMLTDKTMDLTGVPASPVLDQMTTDRARAAGMDCTSGRLNKTVLIHESMDVTCAVPSAVEQMPEDSTAMHQGASSICDVSVHPLETMNVTCASGVVDLATDATMRETDVVAAGHIYQAASGDAAVQSMSAVFKDNITEDPCDVAKPAQQLDLASFVAVARKFDARDALGDDDSPVRTASNMSTMGDAAGVANPVVPLSLASFFTATRKFNARDALGDDDSPVRTVCDTAAVRDAAVIANPVVPFSLASITQTMQTNDSSNIRGNDGNDKHHVMGVSAAVLDGATRFSECPTSADTTEAPEMSGVILPPAVDISLATNYQPVTMNITGLDVSGRGMLSSAALLSGSDLSSAKQNAISSEPCSAKRNGSWTAMQPRDAEHMASCRMSLTCAFTGSLDNDRPPPAAPLLADVTCSSINHEQSIGPTSHNGKVLGEDAGNGDSFNLSKTCLMSVSMDATCASTAAAVITEQHVADLSGHQAGLTHSNDSCSAIKACKHLCKRSEEAIDPGNLMDLDGAANQCSRAHGNDLNGSNESARDSTGAAGWSANMTAGLVGGMTRGEITVEPTLTSAPLLMPGSFLDDVAAVEPIEGNISFPDAIPRESPLPDVGTVPSFEEATPGHKATDEMRCIEERAVITPVRPASSEGGERKDMTSLKKRLAAEVDGVSVLSGKDSIALQQMVSPVSNASRMPRAVSSSKSKSLNAASKNDFSALRRKFDAFLDSTGNGNISGLDGLDVSALLATTADDVDSISGDASFPHTAQGKVNVHDNGGSALESSSKGRKQQPNGTRSSCLMKSPGRDCSVNSGNGADVGRTASQVPAVEGEILADSKPSKKGIVRKSGESCSSKDGCNSNVVIDVVHDVGSARRVSASLEGERRSTRATACLSKNSMGNASGSGDEGDRTDSVAKCDAARKSETFVESGKCTRRSKTFVVPTKDARPGATFTVLSSPGCDVACIDSSAAGENAAEKSELLPAPANVPSASSAPCRCSAKKHIAGACQSSDKISCDQSAATTKFRKRLDFTELKERPRGVEAGSATCDNLKLGLSSDAHTASSSRALSEPSDQFPVSGRSRSPCSKLHTSSAGSLSKIRQQHRGLSYVGSDEEMLMDVPEPSLVMSSPTTSSVQAVQRDNGTTSEQVTSPEGREKITLVNGHISTSLFYSSSTAKKRSKPPSTPSSRPSESGRSKAKKQRSGKSGAKSGDCNCRRTPASSGRKRRASPETRSTDKCKHKAKGGHASVRGAANKSQVADQEEMAVSKKQRNSWLSFFARNLKLRSLPPTPPGLLENIVNAGLPEPRDFAGVQSKEGAETKALPKLPDICEPVVFDTAEVDLTAGIDINDILDRLDDKDALESIYWSFTELPQESVKQWELRAIEMEPHKAVFGFIEDKVKLTVSLGDFVRQPGSTDKDALFQRTAGAVPRRSKHISALNFQTNCSPQALFNQYIINKRFLDTFKTAELLKRYPTTDCLGKMLGELGAFFVRHGPLCRDIGFIARFCPYTFDYPVLSIHIMHPRRLIWFHMDLLIDLDTYPHAEILPSSRPYSDEYHVIRTEKLRRITAHVKPGPQYIRRMVEEIEAFMEK</sequence>
<evidence type="ECO:0000313" key="2">
    <source>
        <dbReference type="EMBL" id="KAK8781921.1"/>
    </source>
</evidence>
<keyword evidence="3" id="KW-1185">Reference proteome</keyword>
<feature type="compositionally biased region" description="Basic and acidic residues" evidence="1">
    <location>
        <begin position="1631"/>
        <end position="1640"/>
    </location>
</feature>
<accession>A0AAQ4F4V9</accession>
<evidence type="ECO:0000256" key="1">
    <source>
        <dbReference type="SAM" id="MobiDB-lite"/>
    </source>
</evidence>
<feature type="compositionally biased region" description="Low complexity" evidence="1">
    <location>
        <begin position="1107"/>
        <end position="1117"/>
    </location>
</feature>
<feature type="region of interest" description="Disordered" evidence="1">
    <location>
        <begin position="1166"/>
        <end position="1228"/>
    </location>
</feature>
<feature type="compositionally biased region" description="Polar residues" evidence="1">
    <location>
        <begin position="1196"/>
        <end position="1206"/>
    </location>
</feature>
<feature type="compositionally biased region" description="Polar residues" evidence="1">
    <location>
        <begin position="1484"/>
        <end position="1503"/>
    </location>
</feature>
<feature type="region of interest" description="Disordered" evidence="1">
    <location>
        <begin position="1097"/>
        <end position="1117"/>
    </location>
</feature>
<protein>
    <submittedName>
        <fullName evidence="2">Uncharacterized protein</fullName>
    </submittedName>
</protein>
<feature type="region of interest" description="Disordered" evidence="1">
    <location>
        <begin position="1"/>
        <end position="32"/>
    </location>
</feature>
<comment type="caution">
    <text evidence="2">The sequence shown here is derived from an EMBL/GenBank/DDBJ whole genome shotgun (WGS) entry which is preliminary data.</text>
</comment>
<feature type="region of interest" description="Disordered" evidence="1">
    <location>
        <begin position="1527"/>
        <end position="1662"/>
    </location>
</feature>
<dbReference type="CDD" id="cd21853">
    <property type="entry name" value="KNL1_NTD"/>
    <property type="match status" value="1"/>
</dbReference>
<dbReference type="Proteomes" id="UP001321473">
    <property type="component" value="Unassembled WGS sequence"/>
</dbReference>